<dbReference type="SUPFAM" id="SSF88723">
    <property type="entry name" value="PIN domain-like"/>
    <property type="match status" value="1"/>
</dbReference>
<feature type="non-terminal residue" evidence="2">
    <location>
        <position position="1"/>
    </location>
</feature>
<sequence length="134" mass="15631">FLRIICDAALLDTNSFLWFISGNEKLSIKARNFIEDFENELVLSIASLWEIAIKVSIGKLQLLKHFDILIPEKIEENEIEILNLELKHFSTMMKLPFHHRDPFDRIIIAQSITENISVITSDGIFEDYLVKVIW</sequence>
<dbReference type="Proteomes" id="UP000189670">
    <property type="component" value="Unassembled WGS sequence"/>
</dbReference>
<evidence type="ECO:0000259" key="1">
    <source>
        <dbReference type="Pfam" id="PF01850"/>
    </source>
</evidence>
<dbReference type="InterPro" id="IPR002716">
    <property type="entry name" value="PIN_dom"/>
</dbReference>
<name>A0A1V1P4S3_9BACT</name>
<evidence type="ECO:0000313" key="3">
    <source>
        <dbReference type="Proteomes" id="UP000189670"/>
    </source>
</evidence>
<dbReference type="PANTHER" id="PTHR36173">
    <property type="entry name" value="RIBONUCLEASE VAPC16-RELATED"/>
    <property type="match status" value="1"/>
</dbReference>
<dbReference type="CDD" id="cd09872">
    <property type="entry name" value="PIN_Sll0205-like"/>
    <property type="match status" value="1"/>
</dbReference>
<dbReference type="InterPro" id="IPR029060">
    <property type="entry name" value="PIN-like_dom_sf"/>
</dbReference>
<protein>
    <submittedName>
        <fullName evidence="2">PilT protein-like protein</fullName>
    </submittedName>
</protein>
<accession>A0A1V1P4S3</accession>
<evidence type="ECO:0000313" key="2">
    <source>
        <dbReference type="EMBL" id="ETR69857.1"/>
    </source>
</evidence>
<gene>
    <name evidence="2" type="ORF">OMM_09242</name>
</gene>
<dbReference type="AlphaFoldDB" id="A0A1V1P4S3"/>
<dbReference type="PANTHER" id="PTHR36173:SF2">
    <property type="entry name" value="RIBONUCLEASE VAPC16"/>
    <property type="match status" value="1"/>
</dbReference>
<comment type="caution">
    <text evidence="2">The sequence shown here is derived from an EMBL/GenBank/DDBJ whole genome shotgun (WGS) entry which is preliminary data.</text>
</comment>
<reference evidence="3" key="1">
    <citation type="submission" date="2012-11" db="EMBL/GenBank/DDBJ databases">
        <authorList>
            <person name="Lucero-Rivera Y.E."/>
            <person name="Tovar-Ramirez D."/>
        </authorList>
    </citation>
    <scope>NUCLEOTIDE SEQUENCE [LARGE SCALE GENOMIC DNA]</scope>
    <source>
        <strain evidence="3">Araruama</strain>
    </source>
</reference>
<dbReference type="EMBL" id="ATBP01000542">
    <property type="protein sequence ID" value="ETR69857.1"/>
    <property type="molecule type" value="Genomic_DNA"/>
</dbReference>
<dbReference type="Gene3D" id="3.40.50.1010">
    <property type="entry name" value="5'-nuclease"/>
    <property type="match status" value="1"/>
</dbReference>
<dbReference type="InterPro" id="IPR041705">
    <property type="entry name" value="PIN_Sll0205"/>
</dbReference>
<proteinExistence type="predicted"/>
<organism evidence="2 3">
    <name type="scientific">Candidatus Magnetoglobus multicellularis str. Araruama</name>
    <dbReference type="NCBI Taxonomy" id="890399"/>
    <lineage>
        <taxon>Bacteria</taxon>
        <taxon>Pseudomonadati</taxon>
        <taxon>Thermodesulfobacteriota</taxon>
        <taxon>Desulfobacteria</taxon>
        <taxon>Desulfobacterales</taxon>
        <taxon>Desulfobacteraceae</taxon>
        <taxon>Candidatus Magnetoglobus</taxon>
    </lineage>
</organism>
<feature type="domain" description="PIN" evidence="1">
    <location>
        <begin position="10"/>
        <end position="127"/>
    </location>
</feature>
<dbReference type="InterPro" id="IPR052919">
    <property type="entry name" value="TA_system_RNase"/>
</dbReference>
<dbReference type="Pfam" id="PF01850">
    <property type="entry name" value="PIN"/>
    <property type="match status" value="1"/>
</dbReference>